<keyword evidence="5" id="KW-0732">Signal</keyword>
<comment type="subcellular location">
    <subcellularLocation>
        <location evidence="1">Cell envelope</location>
    </subcellularLocation>
</comment>
<dbReference type="STRING" id="29529.SAMN04488122_4110"/>
<keyword evidence="2" id="KW-0201">Cytochrome c-type biogenesis</keyword>
<evidence type="ECO:0000256" key="5">
    <source>
        <dbReference type="SAM" id="SignalP"/>
    </source>
</evidence>
<dbReference type="EMBL" id="FOJG01000002">
    <property type="protein sequence ID" value="SEW51074.1"/>
    <property type="molecule type" value="Genomic_DNA"/>
</dbReference>
<evidence type="ECO:0000256" key="2">
    <source>
        <dbReference type="ARBA" id="ARBA00022748"/>
    </source>
</evidence>
<dbReference type="SUPFAM" id="SSF52833">
    <property type="entry name" value="Thioredoxin-like"/>
    <property type="match status" value="1"/>
</dbReference>
<evidence type="ECO:0000313" key="7">
    <source>
        <dbReference type="EMBL" id="SEW51074.1"/>
    </source>
</evidence>
<dbReference type="RefSeq" id="WP_143059229.1">
    <property type="nucleotide sequence ID" value="NZ_FOJG01000002.1"/>
</dbReference>
<feature type="domain" description="Thioredoxin" evidence="6">
    <location>
        <begin position="247"/>
        <end position="394"/>
    </location>
</feature>
<dbReference type="InterPro" id="IPR013766">
    <property type="entry name" value="Thioredoxin_domain"/>
</dbReference>
<evidence type="ECO:0000313" key="8">
    <source>
        <dbReference type="Proteomes" id="UP000199310"/>
    </source>
</evidence>
<dbReference type="Pfam" id="PF08534">
    <property type="entry name" value="Redoxin"/>
    <property type="match status" value="1"/>
</dbReference>
<dbReference type="PROSITE" id="PS51352">
    <property type="entry name" value="THIOREDOXIN_2"/>
    <property type="match status" value="1"/>
</dbReference>
<dbReference type="PANTHER" id="PTHR42852:SF6">
    <property type="entry name" value="THIOL:DISULFIDE INTERCHANGE PROTEIN DSBE"/>
    <property type="match status" value="1"/>
</dbReference>
<dbReference type="PROSITE" id="PS00194">
    <property type="entry name" value="THIOREDOXIN_1"/>
    <property type="match status" value="1"/>
</dbReference>
<organism evidence="7 8">
    <name type="scientific">Chitinophaga arvensicola</name>
    <dbReference type="NCBI Taxonomy" id="29529"/>
    <lineage>
        <taxon>Bacteria</taxon>
        <taxon>Pseudomonadati</taxon>
        <taxon>Bacteroidota</taxon>
        <taxon>Chitinophagia</taxon>
        <taxon>Chitinophagales</taxon>
        <taxon>Chitinophagaceae</taxon>
        <taxon>Chitinophaga</taxon>
    </lineage>
</organism>
<dbReference type="InterPro" id="IPR050553">
    <property type="entry name" value="Thioredoxin_ResA/DsbE_sf"/>
</dbReference>
<gene>
    <name evidence="7" type="ORF">SAMN04488122_4110</name>
</gene>
<dbReference type="InterPro" id="IPR025380">
    <property type="entry name" value="DUF4369"/>
</dbReference>
<reference evidence="8" key="1">
    <citation type="submission" date="2016-10" db="EMBL/GenBank/DDBJ databases">
        <authorList>
            <person name="Varghese N."/>
            <person name="Submissions S."/>
        </authorList>
    </citation>
    <scope>NUCLEOTIDE SEQUENCE [LARGE SCALE GENOMIC DNA]</scope>
    <source>
        <strain evidence="8">DSM 3695</strain>
    </source>
</reference>
<dbReference type="InterPro" id="IPR036249">
    <property type="entry name" value="Thioredoxin-like_sf"/>
</dbReference>
<dbReference type="Proteomes" id="UP000199310">
    <property type="component" value="Unassembled WGS sequence"/>
</dbReference>
<feature type="chain" id="PRO_5011446553" evidence="5">
    <location>
        <begin position="20"/>
        <end position="395"/>
    </location>
</feature>
<evidence type="ECO:0000259" key="6">
    <source>
        <dbReference type="PROSITE" id="PS51352"/>
    </source>
</evidence>
<dbReference type="InterPro" id="IPR017937">
    <property type="entry name" value="Thioredoxin_CS"/>
</dbReference>
<dbReference type="Pfam" id="PF14289">
    <property type="entry name" value="DUF4369"/>
    <property type="match status" value="1"/>
</dbReference>
<evidence type="ECO:0000256" key="3">
    <source>
        <dbReference type="ARBA" id="ARBA00023157"/>
    </source>
</evidence>
<keyword evidence="4" id="KW-0676">Redox-active center</keyword>
<sequence length="395" mass="43151">MIRKLFALTFCMGSVAAYAQQQDVAIITAKLDKSPNDTLVNLYEPYSGDTATAVIKNHQFKMTMPIAKGGSVYIMQIGSNPELGGTLVYLEKGKMNITGKGGYFKDATFSGDAWVKEWQEVMNLTAPDAGDGKALADLEQKYRKAMEVGDEDAAEEYNKQGAILQKKQKDVLGKWMQEHRNSGVTGYVMTIYFNTQREMDSLYAGLGEHAKASRILQRWKNPGKVDPSIVNVKVGAEGEAPGTPGSVKIGGPAPAFSIPDMDGKMVSLADFKGKYVFVDFWASWCGPCKPQIPFLKAANDKFKNSNFVMLGISLDSKKEAWVKAVAKHELNWLNLSSLKGWGDATASAYGASYIPFNVLIGPDGNIVARNLYGEEVDKKLSELMPQAALTAIPQK</sequence>
<name>A0A1I0S6P9_9BACT</name>
<evidence type="ECO:0000256" key="1">
    <source>
        <dbReference type="ARBA" id="ARBA00004196"/>
    </source>
</evidence>
<dbReference type="InterPro" id="IPR013740">
    <property type="entry name" value="Redoxin"/>
</dbReference>
<dbReference type="GO" id="GO:0016491">
    <property type="term" value="F:oxidoreductase activity"/>
    <property type="evidence" value="ECO:0007669"/>
    <property type="project" value="InterPro"/>
</dbReference>
<dbReference type="CDD" id="cd02966">
    <property type="entry name" value="TlpA_like_family"/>
    <property type="match status" value="1"/>
</dbReference>
<dbReference type="GO" id="GO:0030313">
    <property type="term" value="C:cell envelope"/>
    <property type="evidence" value="ECO:0007669"/>
    <property type="project" value="UniProtKB-SubCell"/>
</dbReference>
<dbReference type="PANTHER" id="PTHR42852">
    <property type="entry name" value="THIOL:DISULFIDE INTERCHANGE PROTEIN DSBE"/>
    <property type="match status" value="1"/>
</dbReference>
<dbReference type="AlphaFoldDB" id="A0A1I0S6P9"/>
<dbReference type="GO" id="GO:0017004">
    <property type="term" value="P:cytochrome complex assembly"/>
    <property type="evidence" value="ECO:0007669"/>
    <property type="project" value="UniProtKB-KW"/>
</dbReference>
<proteinExistence type="predicted"/>
<accession>A0A1I0S6P9</accession>
<dbReference type="Gene3D" id="3.40.30.10">
    <property type="entry name" value="Glutaredoxin"/>
    <property type="match status" value="1"/>
</dbReference>
<dbReference type="OrthoDB" id="744041at2"/>
<keyword evidence="3" id="KW-1015">Disulfide bond</keyword>
<evidence type="ECO:0000256" key="4">
    <source>
        <dbReference type="ARBA" id="ARBA00023284"/>
    </source>
</evidence>
<protein>
    <submittedName>
        <fullName evidence="7">Peroxiredoxin</fullName>
    </submittedName>
</protein>
<feature type="signal peptide" evidence="5">
    <location>
        <begin position="1"/>
        <end position="19"/>
    </location>
</feature>
<keyword evidence="8" id="KW-1185">Reference proteome</keyword>